<dbReference type="Gene3D" id="1.10.10.10">
    <property type="entry name" value="Winged helix-like DNA-binding domain superfamily/Winged helix DNA-binding domain"/>
    <property type="match status" value="1"/>
</dbReference>
<dbReference type="GO" id="GO:0005829">
    <property type="term" value="C:cytosol"/>
    <property type="evidence" value="ECO:0007669"/>
    <property type="project" value="TreeGrafter"/>
</dbReference>
<evidence type="ECO:0000313" key="8">
    <source>
        <dbReference type="Proteomes" id="UP000215884"/>
    </source>
</evidence>
<dbReference type="PANTHER" id="PTHR24567:SF74">
    <property type="entry name" value="HTH-TYPE TRANSCRIPTIONAL REGULATOR ARCR"/>
    <property type="match status" value="1"/>
</dbReference>
<evidence type="ECO:0000256" key="5">
    <source>
        <dbReference type="SAM" id="Phobius"/>
    </source>
</evidence>
<keyword evidence="5" id="KW-0812">Transmembrane</keyword>
<feature type="transmembrane region" description="Helical" evidence="5">
    <location>
        <begin position="154"/>
        <end position="175"/>
    </location>
</feature>
<dbReference type="EMBL" id="CP029426">
    <property type="protein sequence ID" value="AWM01331.1"/>
    <property type="molecule type" value="Genomic_DNA"/>
</dbReference>
<dbReference type="CDD" id="cd00038">
    <property type="entry name" value="CAP_ED"/>
    <property type="match status" value="1"/>
</dbReference>
<feature type="region of interest" description="Disordered" evidence="4">
    <location>
        <begin position="1"/>
        <end position="26"/>
    </location>
</feature>
<dbReference type="InterPro" id="IPR036388">
    <property type="entry name" value="WH-like_DNA-bd_sf"/>
</dbReference>
<reference evidence="7 8" key="2">
    <citation type="journal article" date="2019" name="Int. J. Syst. Evol. Microbiol.">
        <title>Description and complete genome sequence of Bradyrhizobium amphicarpaeae sp. nov., harbouring photosystem and nitrogen-fixation genes.</title>
        <authorList>
            <person name="Bromfield E.S.P."/>
            <person name="Cloutier S."/>
            <person name="Nguyen H.D.T."/>
        </authorList>
    </citation>
    <scope>NUCLEOTIDE SEQUENCE [LARGE SCALE GENOMIC DNA]</scope>
    <source>
        <strain evidence="7 8">39S1MB</strain>
    </source>
</reference>
<evidence type="ECO:0000259" key="6">
    <source>
        <dbReference type="PROSITE" id="PS51063"/>
    </source>
</evidence>
<dbReference type="PROSITE" id="PS51063">
    <property type="entry name" value="HTH_CRP_2"/>
    <property type="match status" value="1"/>
</dbReference>
<evidence type="ECO:0000256" key="1">
    <source>
        <dbReference type="ARBA" id="ARBA00023015"/>
    </source>
</evidence>
<keyword evidence="2" id="KW-0238">DNA-binding</keyword>
<evidence type="ECO:0000256" key="4">
    <source>
        <dbReference type="SAM" id="MobiDB-lite"/>
    </source>
</evidence>
<gene>
    <name evidence="7" type="ORF">CIT40_15660</name>
</gene>
<dbReference type="InterPro" id="IPR014710">
    <property type="entry name" value="RmlC-like_jellyroll"/>
</dbReference>
<protein>
    <submittedName>
        <fullName evidence="7">Crp/Fnr family transcriptional regulator</fullName>
    </submittedName>
</protein>
<dbReference type="InterPro" id="IPR036390">
    <property type="entry name" value="WH_DNA-bd_sf"/>
</dbReference>
<dbReference type="PANTHER" id="PTHR24567">
    <property type="entry name" value="CRP FAMILY TRANSCRIPTIONAL REGULATORY PROTEIN"/>
    <property type="match status" value="1"/>
</dbReference>
<evidence type="ECO:0000256" key="3">
    <source>
        <dbReference type="ARBA" id="ARBA00023163"/>
    </source>
</evidence>
<keyword evidence="5" id="KW-0472">Membrane</keyword>
<dbReference type="Pfam" id="PF13545">
    <property type="entry name" value="HTH_Crp_2"/>
    <property type="match status" value="1"/>
</dbReference>
<dbReference type="SUPFAM" id="SSF51206">
    <property type="entry name" value="cAMP-binding domain-like"/>
    <property type="match status" value="1"/>
</dbReference>
<sequence length="329" mass="36155">MRRQQGQRRFGLHRREGRCARSRGASSAVPSVGSALLCHNTDVGSKASFVTIPRVGSTLEAIVVPIAARRPAQDTHDPMTSKSVSSAGATPFSVQNTVLATLPEAEFALLRPHLKAVPLKRNEILQDALRYPDAAYFIESGVVSRMVRTARDGLVEVAVVGKFGFVGVSLVLGTMQTIQRSVVCVPGNALRIEAGAFRDILQQSPATREHLLKYVQLLIALNAQIALCNARHEIPQRVARWILLAQDRIGKDRVPVTHGMIASALGVRRPGVSKALSDFEAEGIIEGSRGAIRIRDMAGLRHEACECEKILKDRFRIFRDMPYHHHRVM</sequence>
<dbReference type="GO" id="GO:0003700">
    <property type="term" value="F:DNA-binding transcription factor activity"/>
    <property type="evidence" value="ECO:0007669"/>
    <property type="project" value="TreeGrafter"/>
</dbReference>
<organism evidence="7 8">
    <name type="scientific">Bradyrhizobium amphicarpaeae</name>
    <dbReference type="NCBI Taxonomy" id="1404768"/>
    <lineage>
        <taxon>Bacteria</taxon>
        <taxon>Pseudomonadati</taxon>
        <taxon>Pseudomonadota</taxon>
        <taxon>Alphaproteobacteria</taxon>
        <taxon>Hyphomicrobiales</taxon>
        <taxon>Nitrobacteraceae</taxon>
        <taxon>Bradyrhizobium</taxon>
    </lineage>
</organism>
<feature type="compositionally biased region" description="Basic residues" evidence="4">
    <location>
        <begin position="1"/>
        <end position="12"/>
    </location>
</feature>
<name>A0A2U8PUN9_9BRAD</name>
<evidence type="ECO:0000313" key="7">
    <source>
        <dbReference type="EMBL" id="AWM01331.1"/>
    </source>
</evidence>
<dbReference type="Proteomes" id="UP000215884">
    <property type="component" value="Chromosome"/>
</dbReference>
<dbReference type="SUPFAM" id="SSF46785">
    <property type="entry name" value="Winged helix' DNA-binding domain"/>
    <property type="match status" value="1"/>
</dbReference>
<feature type="domain" description="HTH crp-type" evidence="6">
    <location>
        <begin position="232"/>
        <end position="298"/>
    </location>
</feature>
<dbReference type="OrthoDB" id="7506088at2"/>
<keyword evidence="5" id="KW-1133">Transmembrane helix</keyword>
<dbReference type="InterPro" id="IPR018490">
    <property type="entry name" value="cNMP-bd_dom_sf"/>
</dbReference>
<dbReference type="SMART" id="SM00419">
    <property type="entry name" value="HTH_CRP"/>
    <property type="match status" value="1"/>
</dbReference>
<keyword evidence="3" id="KW-0804">Transcription</keyword>
<reference evidence="7 8" key="1">
    <citation type="journal article" date="2017" name="Syst. Appl. Microbiol.">
        <title>Soybeans inoculated with root zone soils of Canadian native legumes harbour diverse and novel Bradyrhizobium spp. that possess agricultural potential.</title>
        <authorList>
            <person name="Bromfield E.S.P."/>
            <person name="Cloutier S."/>
            <person name="Tambong J.T."/>
            <person name="Tran Thi T.V."/>
        </authorList>
    </citation>
    <scope>NUCLEOTIDE SEQUENCE [LARGE SCALE GENOMIC DNA]</scope>
    <source>
        <strain evidence="7 8">39S1MB</strain>
    </source>
</reference>
<dbReference type="AlphaFoldDB" id="A0A2U8PUN9"/>
<dbReference type="InterPro" id="IPR050397">
    <property type="entry name" value="Env_Response_Regulators"/>
</dbReference>
<evidence type="ECO:0000256" key="2">
    <source>
        <dbReference type="ARBA" id="ARBA00023125"/>
    </source>
</evidence>
<dbReference type="Gene3D" id="2.60.120.10">
    <property type="entry name" value="Jelly Rolls"/>
    <property type="match status" value="1"/>
</dbReference>
<dbReference type="KEGG" id="brq:CIT40_15660"/>
<dbReference type="InterPro" id="IPR012318">
    <property type="entry name" value="HTH_CRP"/>
</dbReference>
<dbReference type="InterPro" id="IPR000595">
    <property type="entry name" value="cNMP-bd_dom"/>
</dbReference>
<accession>A0A2U8PUN9</accession>
<keyword evidence="1" id="KW-0805">Transcription regulation</keyword>
<dbReference type="GO" id="GO:0003677">
    <property type="term" value="F:DNA binding"/>
    <property type="evidence" value="ECO:0007669"/>
    <property type="project" value="UniProtKB-KW"/>
</dbReference>
<proteinExistence type="predicted"/>
<keyword evidence="8" id="KW-1185">Reference proteome</keyword>